<evidence type="ECO:0000313" key="2">
    <source>
        <dbReference type="RefSeq" id="XP_031575176.1"/>
    </source>
</evidence>
<dbReference type="SUPFAM" id="SSF81901">
    <property type="entry name" value="HCP-like"/>
    <property type="match status" value="2"/>
</dbReference>
<dbReference type="InterPro" id="IPR052748">
    <property type="entry name" value="ISR_Activator"/>
</dbReference>
<organism evidence="1 2">
    <name type="scientific">Actinia tenebrosa</name>
    <name type="common">Australian red waratah sea anemone</name>
    <dbReference type="NCBI Taxonomy" id="6105"/>
    <lineage>
        <taxon>Eukaryota</taxon>
        <taxon>Metazoa</taxon>
        <taxon>Cnidaria</taxon>
        <taxon>Anthozoa</taxon>
        <taxon>Hexacorallia</taxon>
        <taxon>Actiniaria</taxon>
        <taxon>Actiniidae</taxon>
        <taxon>Actinia</taxon>
    </lineage>
</organism>
<proteinExistence type="predicted"/>
<dbReference type="InParanoid" id="A0A6P8J520"/>
<dbReference type="AlphaFoldDB" id="A0A6P8J520"/>
<dbReference type="KEGG" id="aten:116308817"/>
<dbReference type="InterPro" id="IPR011990">
    <property type="entry name" value="TPR-like_helical_dom_sf"/>
</dbReference>
<dbReference type="RefSeq" id="XP_031575176.1">
    <property type="nucleotide sequence ID" value="XM_031719316.1"/>
</dbReference>
<dbReference type="InterPro" id="IPR006597">
    <property type="entry name" value="Sel1-like"/>
</dbReference>
<dbReference type="Pfam" id="PF08238">
    <property type="entry name" value="Sel1"/>
    <property type="match status" value="6"/>
</dbReference>
<dbReference type="SMART" id="SM00671">
    <property type="entry name" value="SEL1"/>
    <property type="match status" value="6"/>
</dbReference>
<sequence>MWRTLRKVFWNRSGNPANLRLGQVQVAEKNDEVNPLPLSLEKERIPRHGKALLQEHDLAQLEEGFNLVRSILIRARREEKRKIARLMFFVGEEKEEEQAGCGTIIDEIKLWFTGVLALTSILSCRHFIFDEDHKIDIRRIPQALYYLTIHNPRSALAVLPVVHSDQASLEDSNSKSLSLNEAASSFQTTSDECTAQCQNKLGVKYAARRQYQEAFALFQQASVHGHSLAQFNLGLCYENGKGIDRDLEKAAECYKKAAALNHSGALYNLALFHMDGIGTLPKDQTRALELLELAAKAGMKKAQSYLGIYYANESSKHVDYAKAVSYLEKAAHKKDAAAEYHLGICYERGLGVERDLKKAGQLYESAANHGSVSAQHNLGVFYQHGLGGLPVDHKEALRYYRMAAEAGDEDAHHNCLQLMEETSSEKRVNSLVPFVGNDILLAFFQQMTFKQNNEGILRCSSSPELIDQQVNSQDIQPKKHDSGRHLVAF</sequence>
<dbReference type="OrthoDB" id="2384430at2759"/>
<dbReference type="GeneID" id="116308817"/>
<evidence type="ECO:0000313" key="1">
    <source>
        <dbReference type="Proteomes" id="UP000515163"/>
    </source>
</evidence>
<name>A0A6P8J520_ACTTE</name>
<protein>
    <submittedName>
        <fullName evidence="2">Uncharacterized protein LOC116308817</fullName>
    </submittedName>
</protein>
<dbReference type="PANTHER" id="PTHR45011:SF1">
    <property type="entry name" value="DAP3-BINDING CELL DEATH ENHANCER 1"/>
    <property type="match status" value="1"/>
</dbReference>
<gene>
    <name evidence="2" type="primary">LOC116308817</name>
</gene>
<accession>A0A6P8J520</accession>
<keyword evidence="1" id="KW-1185">Reference proteome</keyword>
<dbReference type="Proteomes" id="UP000515163">
    <property type="component" value="Unplaced"/>
</dbReference>
<dbReference type="Gene3D" id="1.25.40.10">
    <property type="entry name" value="Tetratricopeptide repeat domain"/>
    <property type="match status" value="2"/>
</dbReference>
<reference evidence="2" key="1">
    <citation type="submission" date="2025-08" db="UniProtKB">
        <authorList>
            <consortium name="RefSeq"/>
        </authorList>
    </citation>
    <scope>IDENTIFICATION</scope>
    <source>
        <tissue evidence="2">Tentacle</tissue>
    </source>
</reference>
<dbReference type="PANTHER" id="PTHR45011">
    <property type="entry name" value="DAP3-BINDING CELL DEATH ENHANCER 1"/>
    <property type="match status" value="1"/>
</dbReference>